<evidence type="ECO:0000313" key="2">
    <source>
        <dbReference type="EMBL" id="PNY01887.1"/>
    </source>
</evidence>
<accession>A0A2K3NFT3</accession>
<name>A0A2K3NFT3_TRIPR</name>
<dbReference type="InterPro" id="IPR036875">
    <property type="entry name" value="Znf_CCHC_sf"/>
</dbReference>
<feature type="non-terminal residue" evidence="2">
    <location>
        <position position="1"/>
    </location>
</feature>
<feature type="compositionally biased region" description="Basic and acidic residues" evidence="1">
    <location>
        <begin position="31"/>
        <end position="60"/>
    </location>
</feature>
<organism evidence="2 3">
    <name type="scientific">Trifolium pratense</name>
    <name type="common">Red clover</name>
    <dbReference type="NCBI Taxonomy" id="57577"/>
    <lineage>
        <taxon>Eukaryota</taxon>
        <taxon>Viridiplantae</taxon>
        <taxon>Streptophyta</taxon>
        <taxon>Embryophyta</taxon>
        <taxon>Tracheophyta</taxon>
        <taxon>Spermatophyta</taxon>
        <taxon>Magnoliopsida</taxon>
        <taxon>eudicotyledons</taxon>
        <taxon>Gunneridae</taxon>
        <taxon>Pentapetalae</taxon>
        <taxon>rosids</taxon>
        <taxon>fabids</taxon>
        <taxon>Fabales</taxon>
        <taxon>Fabaceae</taxon>
        <taxon>Papilionoideae</taxon>
        <taxon>50 kb inversion clade</taxon>
        <taxon>NPAAA clade</taxon>
        <taxon>Hologalegina</taxon>
        <taxon>IRL clade</taxon>
        <taxon>Trifolieae</taxon>
        <taxon>Trifolium</taxon>
    </lineage>
</organism>
<dbReference type="STRING" id="57577.A0A2K3NFT3"/>
<reference evidence="2 3" key="1">
    <citation type="journal article" date="2014" name="Am. J. Bot.">
        <title>Genome assembly and annotation for red clover (Trifolium pratense; Fabaceae).</title>
        <authorList>
            <person name="Istvanek J."/>
            <person name="Jaros M."/>
            <person name="Krenek A."/>
            <person name="Repkova J."/>
        </authorList>
    </citation>
    <scope>NUCLEOTIDE SEQUENCE [LARGE SCALE GENOMIC DNA]</scope>
    <source>
        <strain evidence="3">cv. Tatra</strain>
        <tissue evidence="2">Young leaves</tissue>
    </source>
</reference>
<reference evidence="2 3" key="2">
    <citation type="journal article" date="2017" name="Front. Plant Sci.">
        <title>Gene Classification and Mining of Molecular Markers Useful in Red Clover (Trifolium pratense) Breeding.</title>
        <authorList>
            <person name="Istvanek J."/>
            <person name="Dluhosova J."/>
            <person name="Dluhos P."/>
            <person name="Patkova L."/>
            <person name="Nedelnik J."/>
            <person name="Repkova J."/>
        </authorList>
    </citation>
    <scope>NUCLEOTIDE SEQUENCE [LARGE SCALE GENOMIC DNA]</scope>
    <source>
        <strain evidence="3">cv. Tatra</strain>
        <tissue evidence="2">Young leaves</tissue>
    </source>
</reference>
<feature type="region of interest" description="Disordered" evidence="1">
    <location>
        <begin position="293"/>
        <end position="318"/>
    </location>
</feature>
<dbReference type="EMBL" id="ASHM01020657">
    <property type="protein sequence ID" value="PNY01887.1"/>
    <property type="molecule type" value="Genomic_DNA"/>
</dbReference>
<protein>
    <submittedName>
        <fullName evidence="2">Cytochrome p450</fullName>
    </submittedName>
</protein>
<gene>
    <name evidence="2" type="ORF">L195_g025190</name>
</gene>
<proteinExistence type="predicted"/>
<dbReference type="SUPFAM" id="SSF57756">
    <property type="entry name" value="Retrovirus zinc finger-like domains"/>
    <property type="match status" value="1"/>
</dbReference>
<dbReference type="ExpressionAtlas" id="A0A2K3NFT3">
    <property type="expression patterns" value="baseline"/>
</dbReference>
<dbReference type="GO" id="GO:0008270">
    <property type="term" value="F:zinc ion binding"/>
    <property type="evidence" value="ECO:0007669"/>
    <property type="project" value="InterPro"/>
</dbReference>
<dbReference type="GO" id="GO:0003676">
    <property type="term" value="F:nucleic acid binding"/>
    <property type="evidence" value="ECO:0007669"/>
    <property type="project" value="InterPro"/>
</dbReference>
<sequence length="369" mass="41085">SSEPKPSSVPAEQNSFDDNSVYGSPVNANGRQEHFTNGDYTVEKESSYARSEDGSARSPRDSPFGRNTAESPSKLFSTAHFERSPEADAETHRSFDESTWVDALAPWLSTWNLIQSLGHGERFGQRVELGEKANSCNLFGESFVIKFFIDSGTESGSLSPKGKRSNELSTMVSKWDIEKFTGSNDFGLWKVKMRAVLVQLNCEEALLGTQMLAHLSAVEKTEMNKKEVGAITLCLGDKFLKEQLFFFRMVESKPVMEQLSEFNKIIDDLANVDVNLEDEDKSFHLLSALPRGRSENEGKWKGKKNESKPRPNGDSGGKFQCYHCQESGHFRRGSPKRRSGGSSSAQIVVSEYEEGYESAGALIVICWEP</sequence>
<evidence type="ECO:0000313" key="3">
    <source>
        <dbReference type="Proteomes" id="UP000236291"/>
    </source>
</evidence>
<feature type="compositionally biased region" description="Polar residues" evidence="1">
    <location>
        <begin position="1"/>
        <end position="30"/>
    </location>
</feature>
<dbReference type="AlphaFoldDB" id="A0A2K3NFT3"/>
<feature type="region of interest" description="Disordered" evidence="1">
    <location>
        <begin position="1"/>
        <end position="92"/>
    </location>
</feature>
<comment type="caution">
    <text evidence="2">The sequence shown here is derived from an EMBL/GenBank/DDBJ whole genome shotgun (WGS) entry which is preliminary data.</text>
</comment>
<feature type="compositionally biased region" description="Basic and acidic residues" evidence="1">
    <location>
        <begin position="293"/>
        <end position="311"/>
    </location>
</feature>
<evidence type="ECO:0000256" key="1">
    <source>
        <dbReference type="SAM" id="MobiDB-lite"/>
    </source>
</evidence>
<dbReference type="Pfam" id="PF14223">
    <property type="entry name" value="Retrotran_gag_2"/>
    <property type="match status" value="1"/>
</dbReference>
<feature type="compositionally biased region" description="Basic and acidic residues" evidence="1">
    <location>
        <begin position="80"/>
        <end position="92"/>
    </location>
</feature>
<dbReference type="Proteomes" id="UP000236291">
    <property type="component" value="Unassembled WGS sequence"/>
</dbReference>